<dbReference type="InterPro" id="IPR001128">
    <property type="entry name" value="Cyt_P450"/>
</dbReference>
<evidence type="ECO:0000313" key="9">
    <source>
        <dbReference type="Proteomes" id="UP000223968"/>
    </source>
</evidence>
<dbReference type="InterPro" id="IPR050121">
    <property type="entry name" value="Cytochrome_P450_monoxygenase"/>
</dbReference>
<dbReference type="PROSITE" id="PS00086">
    <property type="entry name" value="CYTOCHROME_P450"/>
    <property type="match status" value="1"/>
</dbReference>
<keyword evidence="2 5" id="KW-0479">Metal-binding</keyword>
<dbReference type="STRING" id="1447875.A0A2B7WLK4"/>
<dbReference type="SUPFAM" id="SSF48264">
    <property type="entry name" value="Cytochrome P450"/>
    <property type="match status" value="1"/>
</dbReference>
<dbReference type="CDD" id="cd11058">
    <property type="entry name" value="CYP60B-like"/>
    <property type="match status" value="1"/>
</dbReference>
<dbReference type="FunFam" id="1.10.630.10:FF:000129">
    <property type="entry name" value="Benzoate 4-monooxygenase cytochrome P450"/>
    <property type="match status" value="1"/>
</dbReference>
<dbReference type="PRINTS" id="PR00463">
    <property type="entry name" value="EP450I"/>
</dbReference>
<keyword evidence="3 6" id="KW-0560">Oxidoreductase</keyword>
<keyword evidence="5 6" id="KW-0349">Heme</keyword>
<evidence type="ECO:0000256" key="5">
    <source>
        <dbReference type="PIRSR" id="PIRSR602401-1"/>
    </source>
</evidence>
<evidence type="ECO:0000256" key="3">
    <source>
        <dbReference type="ARBA" id="ARBA00023002"/>
    </source>
</evidence>
<keyword evidence="7" id="KW-0472">Membrane</keyword>
<evidence type="ECO:0000313" key="8">
    <source>
        <dbReference type="EMBL" id="PGG97502.1"/>
    </source>
</evidence>
<gene>
    <name evidence="8" type="ORF">AJ79_09172</name>
</gene>
<evidence type="ECO:0000256" key="2">
    <source>
        <dbReference type="ARBA" id="ARBA00022723"/>
    </source>
</evidence>
<evidence type="ECO:0000256" key="7">
    <source>
        <dbReference type="SAM" id="Phobius"/>
    </source>
</evidence>
<feature type="binding site" description="axial binding residue" evidence="5">
    <location>
        <position position="452"/>
    </location>
    <ligand>
        <name>heme</name>
        <dbReference type="ChEBI" id="CHEBI:30413"/>
    </ligand>
    <ligandPart>
        <name>Fe</name>
        <dbReference type="ChEBI" id="CHEBI:18248"/>
    </ligandPart>
</feature>
<dbReference type="AlphaFoldDB" id="A0A2B7WLK4"/>
<reference evidence="8 9" key="1">
    <citation type="submission" date="2017-10" db="EMBL/GenBank/DDBJ databases">
        <title>Comparative genomics in systemic dimorphic fungi from Ajellomycetaceae.</title>
        <authorList>
            <person name="Munoz J.F."/>
            <person name="Mcewen J.G."/>
            <person name="Clay O.K."/>
            <person name="Cuomo C.A."/>
        </authorList>
    </citation>
    <scope>NUCLEOTIDE SEQUENCE [LARGE SCALE GENOMIC DNA]</scope>
    <source>
        <strain evidence="8 9">UAMH5409</strain>
    </source>
</reference>
<dbReference type="PANTHER" id="PTHR24305">
    <property type="entry name" value="CYTOCHROME P450"/>
    <property type="match status" value="1"/>
</dbReference>
<comment type="similarity">
    <text evidence="6">Belongs to the cytochrome P450 family.</text>
</comment>
<evidence type="ECO:0000256" key="1">
    <source>
        <dbReference type="ARBA" id="ARBA00001971"/>
    </source>
</evidence>
<dbReference type="Proteomes" id="UP000223968">
    <property type="component" value="Unassembled WGS sequence"/>
</dbReference>
<keyword evidence="4 5" id="KW-0408">Iron</keyword>
<comment type="cofactor">
    <cofactor evidence="1 5">
        <name>heme</name>
        <dbReference type="ChEBI" id="CHEBI:30413"/>
    </cofactor>
</comment>
<dbReference type="Pfam" id="PF00067">
    <property type="entry name" value="p450"/>
    <property type="match status" value="1"/>
</dbReference>
<dbReference type="InterPro" id="IPR017972">
    <property type="entry name" value="Cyt_P450_CS"/>
</dbReference>
<keyword evidence="6" id="KW-0503">Monooxygenase</keyword>
<dbReference type="InterPro" id="IPR002401">
    <property type="entry name" value="Cyt_P450_E_grp-I"/>
</dbReference>
<dbReference type="GO" id="GO:0020037">
    <property type="term" value="F:heme binding"/>
    <property type="evidence" value="ECO:0007669"/>
    <property type="project" value="InterPro"/>
</dbReference>
<proteinExistence type="inferred from homology"/>
<keyword evidence="9" id="KW-1185">Reference proteome</keyword>
<protein>
    <recommendedName>
        <fullName evidence="10">Benzoate 4-monooxygenase cytochrome P450</fullName>
    </recommendedName>
</protein>
<dbReference type="GO" id="GO:0004497">
    <property type="term" value="F:monooxygenase activity"/>
    <property type="evidence" value="ECO:0007669"/>
    <property type="project" value="UniProtKB-KW"/>
</dbReference>
<dbReference type="EMBL" id="PDNB01000246">
    <property type="protein sequence ID" value="PGG97502.1"/>
    <property type="molecule type" value="Genomic_DNA"/>
</dbReference>
<dbReference type="GO" id="GO:0005506">
    <property type="term" value="F:iron ion binding"/>
    <property type="evidence" value="ECO:0007669"/>
    <property type="project" value="InterPro"/>
</dbReference>
<feature type="transmembrane region" description="Helical" evidence="7">
    <location>
        <begin position="21"/>
        <end position="39"/>
    </location>
</feature>
<name>A0A2B7WLK4_9EURO</name>
<comment type="caution">
    <text evidence="8">The sequence shown here is derived from an EMBL/GenBank/DDBJ whole genome shotgun (WGS) entry which is preliminary data.</text>
</comment>
<organism evidence="8 9">
    <name type="scientific">Helicocarpus griseus UAMH5409</name>
    <dbReference type="NCBI Taxonomy" id="1447875"/>
    <lineage>
        <taxon>Eukaryota</taxon>
        <taxon>Fungi</taxon>
        <taxon>Dikarya</taxon>
        <taxon>Ascomycota</taxon>
        <taxon>Pezizomycotina</taxon>
        <taxon>Eurotiomycetes</taxon>
        <taxon>Eurotiomycetidae</taxon>
        <taxon>Onygenales</taxon>
        <taxon>Ajellomycetaceae</taxon>
        <taxon>Helicocarpus</taxon>
    </lineage>
</organism>
<dbReference type="InterPro" id="IPR036396">
    <property type="entry name" value="Cyt_P450_sf"/>
</dbReference>
<dbReference type="PRINTS" id="PR00385">
    <property type="entry name" value="P450"/>
</dbReference>
<evidence type="ECO:0000256" key="6">
    <source>
        <dbReference type="RuleBase" id="RU000461"/>
    </source>
</evidence>
<sequence length="508" mass="57619">METFRAGLSKLIAPHDLSKKFPVIVLATVLICWIIVAFIRKTYFHPLSKFRGPWTAAFSNLNYSLSYLGGRQPYDVLKLHEKYGPVVRVAPNQLCFNSSQSWKDIYGPRKGHATFVKSTFYDGGNFADQAHSIVSERDPVKHSEMRRYLSSAFSDRSLREQEYLVAGVIDEFVEQIGKVGSKPEGVDLTTWFNLLTFDVIGELAFGESFGGVKSGKTHFWISVVLESMGQSSLSDFLQRFPLLGRIYLKLNPRWMEKLVAGSQKHESYTLELINRRIKKQTDRKDFMSYLLQNRDEYKISDIQLAAHASDFVIAGSETTATTLATVVYYLCRNGDVFSKLKKEIRSAFKSYNEINGTSASSLRYLHAVCLEALRIFPPLPLALPRIVPPGGDTVDGFFIPEGTEVATNPFAAGLDAANFVDPWKFDPDRWLGQNDRNQLEASQPFSLGTRACLGRSLGWLELRTTLAKVLFKYDLHLLDQKIDWQRDSRMHLLWKKPKLMVKVSPRAS</sequence>
<dbReference type="Gene3D" id="1.10.630.10">
    <property type="entry name" value="Cytochrome P450"/>
    <property type="match status" value="1"/>
</dbReference>
<dbReference type="GO" id="GO:0016705">
    <property type="term" value="F:oxidoreductase activity, acting on paired donors, with incorporation or reduction of molecular oxygen"/>
    <property type="evidence" value="ECO:0007669"/>
    <property type="project" value="InterPro"/>
</dbReference>
<keyword evidence="7" id="KW-0812">Transmembrane</keyword>
<dbReference type="PANTHER" id="PTHR24305:SF161">
    <property type="entry name" value="P450, PUTATIVE (EUROFUNG)-RELATED"/>
    <property type="match status" value="1"/>
</dbReference>
<evidence type="ECO:0008006" key="10">
    <source>
        <dbReference type="Google" id="ProtNLM"/>
    </source>
</evidence>
<keyword evidence="7" id="KW-1133">Transmembrane helix</keyword>
<accession>A0A2B7WLK4</accession>
<dbReference type="OrthoDB" id="1470350at2759"/>
<evidence type="ECO:0000256" key="4">
    <source>
        <dbReference type="ARBA" id="ARBA00023004"/>
    </source>
</evidence>